<comment type="caution">
    <text evidence="19">The sequence shown here is derived from an EMBL/GenBank/DDBJ whole genome shotgun (WGS) entry which is preliminary data.</text>
</comment>
<evidence type="ECO:0000256" key="9">
    <source>
        <dbReference type="ARBA" id="ARBA00023204"/>
    </source>
</evidence>
<dbReference type="InterPro" id="IPR014017">
    <property type="entry name" value="DNA_helicase_UvrD-like_C"/>
</dbReference>
<dbReference type="InterPro" id="IPR027417">
    <property type="entry name" value="P-loop_NTPase"/>
</dbReference>
<organism evidence="19 20">
    <name type="scientific">Dongia sedimenti</name>
    <dbReference type="NCBI Taxonomy" id="3064282"/>
    <lineage>
        <taxon>Bacteria</taxon>
        <taxon>Pseudomonadati</taxon>
        <taxon>Pseudomonadota</taxon>
        <taxon>Alphaproteobacteria</taxon>
        <taxon>Rhodospirillales</taxon>
        <taxon>Dongiaceae</taxon>
        <taxon>Dongia</taxon>
    </lineage>
</organism>
<evidence type="ECO:0000259" key="17">
    <source>
        <dbReference type="PROSITE" id="PS51198"/>
    </source>
</evidence>
<proteinExistence type="predicted"/>
<dbReference type="GO" id="GO:0004386">
    <property type="term" value="F:helicase activity"/>
    <property type="evidence" value="ECO:0007669"/>
    <property type="project" value="UniProtKB-KW"/>
</dbReference>
<evidence type="ECO:0000256" key="8">
    <source>
        <dbReference type="ARBA" id="ARBA00023125"/>
    </source>
</evidence>
<keyword evidence="7 15" id="KW-0067">ATP-binding</keyword>
<dbReference type="EMBL" id="JAUYVI010000004">
    <property type="protein sequence ID" value="MDQ7248966.1"/>
    <property type="molecule type" value="Genomic_DNA"/>
</dbReference>
<evidence type="ECO:0000256" key="1">
    <source>
        <dbReference type="ARBA" id="ARBA00022722"/>
    </source>
</evidence>
<evidence type="ECO:0000256" key="16">
    <source>
        <dbReference type="SAM" id="MobiDB-lite"/>
    </source>
</evidence>
<keyword evidence="8" id="KW-0238">DNA-binding</keyword>
<dbReference type="InterPro" id="IPR011335">
    <property type="entry name" value="Restrct_endonuc-II-like"/>
</dbReference>
<keyword evidence="1" id="KW-0540">Nuclease</keyword>
<dbReference type="InterPro" id="IPR014016">
    <property type="entry name" value="UvrD-like_ATP-bd"/>
</dbReference>
<evidence type="ECO:0000256" key="3">
    <source>
        <dbReference type="ARBA" id="ARBA00022763"/>
    </source>
</evidence>
<evidence type="ECO:0000313" key="20">
    <source>
        <dbReference type="Proteomes" id="UP001230156"/>
    </source>
</evidence>
<evidence type="ECO:0000256" key="7">
    <source>
        <dbReference type="ARBA" id="ARBA00022840"/>
    </source>
</evidence>
<name>A0ABU0YPP5_9PROT</name>
<dbReference type="PROSITE" id="PS51217">
    <property type="entry name" value="UVRD_HELICASE_CTER"/>
    <property type="match status" value="1"/>
</dbReference>
<keyword evidence="20" id="KW-1185">Reference proteome</keyword>
<evidence type="ECO:0000256" key="15">
    <source>
        <dbReference type="PROSITE-ProRule" id="PRU00560"/>
    </source>
</evidence>
<dbReference type="Pfam" id="PF00580">
    <property type="entry name" value="UvrD-helicase"/>
    <property type="match status" value="1"/>
</dbReference>
<evidence type="ECO:0000256" key="5">
    <source>
        <dbReference type="ARBA" id="ARBA00022806"/>
    </source>
</evidence>
<dbReference type="EC" id="5.6.2.4" evidence="12"/>
<dbReference type="Gene3D" id="1.10.486.10">
    <property type="entry name" value="PCRA, domain 4"/>
    <property type="match status" value="1"/>
</dbReference>
<evidence type="ECO:0000256" key="2">
    <source>
        <dbReference type="ARBA" id="ARBA00022741"/>
    </source>
</evidence>
<dbReference type="PANTHER" id="PTHR11070:SF2">
    <property type="entry name" value="ATP-DEPENDENT DNA HELICASE SRS2"/>
    <property type="match status" value="1"/>
</dbReference>
<dbReference type="Gene3D" id="3.90.320.10">
    <property type="match status" value="1"/>
</dbReference>
<evidence type="ECO:0000259" key="18">
    <source>
        <dbReference type="PROSITE" id="PS51217"/>
    </source>
</evidence>
<dbReference type="SUPFAM" id="SSF52540">
    <property type="entry name" value="P-loop containing nucleoside triphosphate hydrolases"/>
    <property type="match status" value="1"/>
</dbReference>
<comment type="catalytic activity">
    <reaction evidence="14">
        <text>ATP + H2O = ADP + phosphate + H(+)</text>
        <dbReference type="Rhea" id="RHEA:13065"/>
        <dbReference type="ChEBI" id="CHEBI:15377"/>
        <dbReference type="ChEBI" id="CHEBI:15378"/>
        <dbReference type="ChEBI" id="CHEBI:30616"/>
        <dbReference type="ChEBI" id="CHEBI:43474"/>
        <dbReference type="ChEBI" id="CHEBI:456216"/>
        <dbReference type="EC" id="5.6.2.4"/>
    </reaction>
</comment>
<feature type="domain" description="UvrD-like helicase C-terminal" evidence="18">
    <location>
        <begin position="539"/>
        <end position="812"/>
    </location>
</feature>
<dbReference type="InterPro" id="IPR000212">
    <property type="entry name" value="DNA_helicase_UvrD/REP"/>
</dbReference>
<feature type="domain" description="UvrD-like helicase ATP-binding" evidence="17">
    <location>
        <begin position="14"/>
        <end position="510"/>
    </location>
</feature>
<dbReference type="Pfam" id="PF13361">
    <property type="entry name" value="UvrD_C"/>
    <property type="match status" value="1"/>
</dbReference>
<dbReference type="PROSITE" id="PS51198">
    <property type="entry name" value="UVRD_HELICASE_ATP_BIND"/>
    <property type="match status" value="1"/>
</dbReference>
<evidence type="ECO:0000256" key="10">
    <source>
        <dbReference type="ARBA" id="ARBA00023235"/>
    </source>
</evidence>
<dbReference type="InterPro" id="IPR011604">
    <property type="entry name" value="PDDEXK-like_dom_sf"/>
</dbReference>
<evidence type="ECO:0000313" key="19">
    <source>
        <dbReference type="EMBL" id="MDQ7248966.1"/>
    </source>
</evidence>
<keyword evidence="9" id="KW-0234">DNA repair</keyword>
<dbReference type="InterPro" id="IPR014151">
    <property type="entry name" value="DNA_helicase_AddA"/>
</dbReference>
<evidence type="ECO:0000256" key="6">
    <source>
        <dbReference type="ARBA" id="ARBA00022839"/>
    </source>
</evidence>
<evidence type="ECO:0000256" key="4">
    <source>
        <dbReference type="ARBA" id="ARBA00022801"/>
    </source>
</evidence>
<dbReference type="Gene3D" id="3.40.50.300">
    <property type="entry name" value="P-loop containing nucleotide triphosphate hydrolases"/>
    <property type="match status" value="4"/>
</dbReference>
<keyword evidence="3" id="KW-0227">DNA damage</keyword>
<keyword evidence="5 15" id="KW-0347">Helicase</keyword>
<accession>A0ABU0YPP5</accession>
<keyword evidence="4 15" id="KW-0378">Hydrolase</keyword>
<keyword evidence="6" id="KW-0269">Exonuclease</keyword>
<feature type="region of interest" description="Disordered" evidence="16">
    <location>
        <begin position="976"/>
        <end position="1003"/>
    </location>
</feature>
<keyword evidence="10" id="KW-0413">Isomerase</keyword>
<feature type="binding site" evidence="15">
    <location>
        <begin position="35"/>
        <end position="42"/>
    </location>
    <ligand>
        <name>ATP</name>
        <dbReference type="ChEBI" id="CHEBI:30616"/>
    </ligand>
</feature>
<dbReference type="Proteomes" id="UP001230156">
    <property type="component" value="Unassembled WGS sequence"/>
</dbReference>
<comment type="catalytic activity">
    <reaction evidence="11">
        <text>Couples ATP hydrolysis with the unwinding of duplex DNA by translocating in the 3'-5' direction.</text>
        <dbReference type="EC" id="5.6.2.4"/>
    </reaction>
</comment>
<evidence type="ECO:0000256" key="11">
    <source>
        <dbReference type="ARBA" id="ARBA00034617"/>
    </source>
</evidence>
<protein>
    <recommendedName>
        <fullName evidence="12">DNA 3'-5' helicase</fullName>
        <ecNumber evidence="12">5.6.2.4</ecNumber>
    </recommendedName>
    <alternativeName>
        <fullName evidence="13">DNA 3'-5' helicase II</fullName>
    </alternativeName>
</protein>
<gene>
    <name evidence="19" type="primary">addA</name>
    <name evidence="19" type="ORF">Q8A70_14870</name>
</gene>
<evidence type="ECO:0000256" key="13">
    <source>
        <dbReference type="ARBA" id="ARBA00034923"/>
    </source>
</evidence>
<dbReference type="NCBIfam" id="TIGR02784">
    <property type="entry name" value="addA_alphas"/>
    <property type="match status" value="1"/>
</dbReference>
<evidence type="ECO:0000256" key="12">
    <source>
        <dbReference type="ARBA" id="ARBA00034808"/>
    </source>
</evidence>
<dbReference type="RefSeq" id="WP_379956444.1">
    <property type="nucleotide sequence ID" value="NZ_JAUYVI010000004.1"/>
</dbReference>
<sequence>MAEIVALRPTSDAAERATRLQRQAADPAVCAWVNASAGSGKTTVLRDRVLRLLLSGARPTGILCLTFTRAAAAEMANRIASQLREWAILDQDALAASLERLTGVRPPESLMLRARGLFARVLDAPGGMRIETIHAFCQSLLRRFPLEAQVAPHFRLIEERDSAELLFEARESMLIAARAGQSQALTAALGHVVGRMHESRLKELLDSFMQERDRLETLRDRMGSPEALRRAMATTLGVAEDTTPDSIISAACHEGACDMAALKRAIEVLSTGGKTDRDRAEDLRLWLHAELDERVQGFHTYKNIYFTTEGEHRKSLATKAVVQAWPGITRALRDEADRIAVALDRLRLAQCLVDSHALAVLALDILRRYTGLKAQRAVLDYDDLILKARNLMRRQGIAQWVLYKLDGGIDHILVDEAQDTNHQQWDLIKALTEEFFAGEGAAGEDAARATRTVFAVGDQKQSIFSFQGAEPDAAKGVRDYYKALLPDESSLDDPRPPFLDVPLDVSFRSTGAVLKLVDAVIAGPARDGVLDPGQTLSHGLKRTGQAGLVEVWPRCQPIKAEDPEPWAVPQVTVGTASPLERLAQAIAAKIAAMVDQEELSSRGRPIRAGDIMVLVRSRDPFVLNLVRALKGQGIAVSGIDRLRLLEDIAVMDLMAFADFLLMPEDDLNLAALLKSPLIGLGEDEVMKLCVDRGSASVWSRLNAMAPQTLFYREAADTLGRYLARADFDSPFALFADLLGAGGGRKRIHTRLGPEADEAIDEFLNLTLRYVSGNTPSLQGFLQWIRSTASIVKREPGDAADEVRIMTVHGAKGLQAPIVFLADKPQFDNRSTGLFWVEGAGTELPLWSPRKLADVPLTASAREAAQQKRREESNRLLYVALTRAEDRLYVCGRLGAKAASEKGWHERVAEAFGQLPGALSAPLDQWRAPPGIDTATGWIEDHFHYHEPQVAAPEPASIKASLPVEDSELPSWSTAFVAAEPDPPQPLAPSRPSEPEPATLSPIGADQGYRFKRGLLVHRLLELLPNVPPESWPTAAERFLTRRAHGLSADQAAEIRAEVLRILADPELAALFGPDSRAEVPVVATLIDSHGRTQALTGQIDRLLVRDRDCVILDYKSNRPPPMQVSQVASAYLRQLAAYRAAIAVIYPGKSISCKILWSAVPVLMDIPAALLDMHAPRTGATAARLDPGRVRP</sequence>
<dbReference type="SUPFAM" id="SSF52980">
    <property type="entry name" value="Restriction endonuclease-like"/>
    <property type="match status" value="1"/>
</dbReference>
<reference evidence="20" key="1">
    <citation type="submission" date="2023-08" db="EMBL/GenBank/DDBJ databases">
        <title>Rhodospirillaceae gen. nov., a novel taxon isolated from the Yangtze River Yuezi River estuary sludge.</title>
        <authorList>
            <person name="Ruan L."/>
        </authorList>
    </citation>
    <scope>NUCLEOTIDE SEQUENCE [LARGE SCALE GENOMIC DNA]</scope>
    <source>
        <strain evidence="20">R-7</strain>
    </source>
</reference>
<keyword evidence="2 15" id="KW-0547">Nucleotide-binding</keyword>
<dbReference type="Pfam" id="PF12705">
    <property type="entry name" value="PDDEXK_1"/>
    <property type="match status" value="1"/>
</dbReference>
<evidence type="ECO:0000256" key="14">
    <source>
        <dbReference type="ARBA" id="ARBA00048988"/>
    </source>
</evidence>
<dbReference type="PANTHER" id="PTHR11070">
    <property type="entry name" value="UVRD / RECB / PCRA DNA HELICASE FAMILY MEMBER"/>
    <property type="match status" value="1"/>
</dbReference>
<dbReference type="InterPro" id="IPR038726">
    <property type="entry name" value="PDDEXK_AddAB-type"/>
</dbReference>